<dbReference type="GO" id="GO:0015188">
    <property type="term" value="F:L-isoleucine transmembrane transporter activity"/>
    <property type="evidence" value="ECO:0007669"/>
    <property type="project" value="TreeGrafter"/>
</dbReference>
<dbReference type="Pfam" id="PF05525">
    <property type="entry name" value="Branch_AA_trans"/>
    <property type="match status" value="1"/>
</dbReference>
<dbReference type="GO" id="GO:0015818">
    <property type="term" value="P:isoleucine transport"/>
    <property type="evidence" value="ECO:0007669"/>
    <property type="project" value="TreeGrafter"/>
</dbReference>
<comment type="subcellular location">
    <subcellularLocation>
        <location evidence="1 9">Cell membrane</location>
        <topology evidence="1 9">Multi-pass membrane protein</topology>
    </subcellularLocation>
</comment>
<evidence type="ECO:0000256" key="8">
    <source>
        <dbReference type="ARBA" id="ARBA00023136"/>
    </source>
</evidence>
<dbReference type="AlphaFoldDB" id="A0AAU7PLZ8"/>
<dbReference type="GO" id="GO:0005886">
    <property type="term" value="C:plasma membrane"/>
    <property type="evidence" value="ECO:0007669"/>
    <property type="project" value="UniProtKB-SubCell"/>
</dbReference>
<protein>
    <recommendedName>
        <fullName evidence="9">Branched-chain amino acid transport system carrier protein</fullName>
    </recommendedName>
</protein>
<evidence type="ECO:0000256" key="9">
    <source>
        <dbReference type="RuleBase" id="RU362122"/>
    </source>
</evidence>
<dbReference type="PANTHER" id="PTHR30588:SF0">
    <property type="entry name" value="BRANCHED-CHAIN AMINO ACID PERMEASE BRNQ"/>
    <property type="match status" value="1"/>
</dbReference>
<comment type="function">
    <text evidence="9">Component of the transport system for branched-chain amino acids.</text>
</comment>
<proteinExistence type="inferred from homology"/>
<dbReference type="RefSeq" id="WP_349945334.1">
    <property type="nucleotide sequence ID" value="NZ_CP157940.1"/>
</dbReference>
<feature type="transmembrane region" description="Helical" evidence="9">
    <location>
        <begin position="371"/>
        <end position="389"/>
    </location>
</feature>
<dbReference type="GO" id="GO:0015190">
    <property type="term" value="F:L-leucine transmembrane transporter activity"/>
    <property type="evidence" value="ECO:0007669"/>
    <property type="project" value="TreeGrafter"/>
</dbReference>
<feature type="transmembrane region" description="Helical" evidence="9">
    <location>
        <begin position="319"/>
        <end position="339"/>
    </location>
</feature>
<feature type="transmembrane region" description="Helical" evidence="9">
    <location>
        <begin position="9"/>
        <end position="28"/>
    </location>
</feature>
<evidence type="ECO:0000256" key="5">
    <source>
        <dbReference type="ARBA" id="ARBA00022692"/>
    </source>
</evidence>
<feature type="transmembrane region" description="Helical" evidence="9">
    <location>
        <begin position="345"/>
        <end position="364"/>
    </location>
</feature>
<keyword evidence="3 9" id="KW-0813">Transport</keyword>
<feature type="transmembrane region" description="Helical" evidence="9">
    <location>
        <begin position="151"/>
        <end position="172"/>
    </location>
</feature>
<evidence type="ECO:0000313" key="10">
    <source>
        <dbReference type="EMBL" id="XBS53379.1"/>
    </source>
</evidence>
<gene>
    <name evidence="10" type="primary">brnQ</name>
    <name evidence="10" type="ORF">ABFV83_16380</name>
</gene>
<dbReference type="EMBL" id="CP157940">
    <property type="protein sequence ID" value="XBS53379.1"/>
    <property type="molecule type" value="Genomic_DNA"/>
</dbReference>
<comment type="similarity">
    <text evidence="2 9">Belongs to the branched chain amino acid transporter family.</text>
</comment>
<feature type="transmembrane region" description="Helical" evidence="9">
    <location>
        <begin position="192"/>
        <end position="214"/>
    </location>
</feature>
<dbReference type="InterPro" id="IPR004685">
    <property type="entry name" value="Brnchd-chn_aa_trnsp_Livcs"/>
</dbReference>
<reference evidence="10" key="1">
    <citation type="submission" date="2024-06" db="EMBL/GenBank/DDBJ databases">
        <title>Lacrimispora cavernae sp. nov., a novel anaerobe isolated from bat guano pile inside a cave.</title>
        <authorList>
            <person name="Miller S.L."/>
            <person name="Lu N."/>
            <person name="King J."/>
            <person name="Sankaranarayanan K."/>
            <person name="Lawson P.A."/>
        </authorList>
    </citation>
    <scope>NUCLEOTIDE SEQUENCE</scope>
    <source>
        <strain evidence="10">BS-2</strain>
    </source>
</reference>
<keyword evidence="4" id="KW-1003">Cell membrane</keyword>
<dbReference type="GO" id="GO:0015820">
    <property type="term" value="P:L-leucine transport"/>
    <property type="evidence" value="ECO:0007669"/>
    <property type="project" value="TreeGrafter"/>
</dbReference>
<feature type="transmembrane region" description="Helical" evidence="9">
    <location>
        <begin position="118"/>
        <end position="139"/>
    </location>
</feature>
<evidence type="ECO:0000256" key="1">
    <source>
        <dbReference type="ARBA" id="ARBA00004651"/>
    </source>
</evidence>
<keyword evidence="5 9" id="KW-0812">Transmembrane</keyword>
<dbReference type="PANTHER" id="PTHR30588">
    <property type="entry name" value="BRANCHED-CHAIN AMINO ACID TRANSPORT SYSTEM 2 CARRIER PROTEIN"/>
    <property type="match status" value="1"/>
</dbReference>
<evidence type="ECO:0000256" key="6">
    <source>
        <dbReference type="ARBA" id="ARBA00022970"/>
    </source>
</evidence>
<dbReference type="GO" id="GO:0005304">
    <property type="term" value="F:L-valine transmembrane transporter activity"/>
    <property type="evidence" value="ECO:0007669"/>
    <property type="project" value="TreeGrafter"/>
</dbReference>
<feature type="transmembrane region" description="Helical" evidence="9">
    <location>
        <begin position="75"/>
        <end position="98"/>
    </location>
</feature>
<dbReference type="NCBIfam" id="TIGR00796">
    <property type="entry name" value="livcs"/>
    <property type="match status" value="1"/>
</dbReference>
<keyword evidence="7 9" id="KW-1133">Transmembrane helix</keyword>
<sequence length="436" mass="45716">MEKLSKQKLVLVGLTLFSMFFGAGNLIFPPYLGASAGTNTWIAMAGFAVTAIGFPVLGVVAVARSGGLDKLAGHVHPRFAFIFTLLIYLSIGPCLAIPRTASTSFEMAVVPFLKAGGSGALTQFLYSAVFFAIAFVVALKPDKLTDRLGKILTPCLLVLIVVIFAGCMIHPAGSYGIPAKSYGSNPFVKGFLEGYLTMDTIAALNFGIIISLNVRAMGVKQEASVVRETIHAGFIAGGVLLLVYSALAHVGAITGGTLGIGENGAQTLNQAVRFLYGNVGLVMLAVIFFIACLNTCIGLISCCSRYFCTIVPKVGYRTWALLFALVSLVISNIGLNRILEVSVPVLNAIYPVSIVLILLSFGFPDGRKWRAVYVCSIGLTGIASVLLSLEQAGLGFLNTGLSMLPFYDIGLGWIGPAIAGLLAGVLAGLSGNGNKI</sequence>
<accession>A0AAU7PLZ8</accession>
<organism evidence="10">
    <name type="scientific">Lacrimispora sp. BS-2</name>
    <dbReference type="NCBI Taxonomy" id="3151850"/>
    <lineage>
        <taxon>Bacteria</taxon>
        <taxon>Bacillati</taxon>
        <taxon>Bacillota</taxon>
        <taxon>Clostridia</taxon>
        <taxon>Lachnospirales</taxon>
        <taxon>Lachnospiraceae</taxon>
        <taxon>Lacrimispora</taxon>
    </lineage>
</organism>
<feature type="transmembrane region" description="Helical" evidence="9">
    <location>
        <begin position="40"/>
        <end position="63"/>
    </location>
</feature>
<evidence type="ECO:0000256" key="2">
    <source>
        <dbReference type="ARBA" id="ARBA00008540"/>
    </source>
</evidence>
<keyword evidence="8 9" id="KW-0472">Membrane</keyword>
<evidence type="ECO:0000256" key="3">
    <source>
        <dbReference type="ARBA" id="ARBA00022448"/>
    </source>
</evidence>
<feature type="transmembrane region" description="Helical" evidence="9">
    <location>
        <begin position="281"/>
        <end position="307"/>
    </location>
</feature>
<evidence type="ECO:0000256" key="7">
    <source>
        <dbReference type="ARBA" id="ARBA00022989"/>
    </source>
</evidence>
<evidence type="ECO:0000256" key="4">
    <source>
        <dbReference type="ARBA" id="ARBA00022475"/>
    </source>
</evidence>
<feature type="transmembrane region" description="Helical" evidence="9">
    <location>
        <begin position="409"/>
        <end position="429"/>
    </location>
</feature>
<feature type="transmembrane region" description="Helical" evidence="9">
    <location>
        <begin position="234"/>
        <end position="261"/>
    </location>
</feature>
<name>A0AAU7PLZ8_9FIRM</name>
<keyword evidence="6 9" id="KW-0029">Amino-acid transport</keyword>